<keyword evidence="1" id="KW-0472">Membrane</keyword>
<feature type="domain" description="TraG N-terminal Proteobacteria" evidence="2">
    <location>
        <begin position="3"/>
        <end position="180"/>
    </location>
</feature>
<feature type="non-terminal residue" evidence="3">
    <location>
        <position position="206"/>
    </location>
</feature>
<dbReference type="Proteomes" id="UP000461948">
    <property type="component" value="Unassembled WGS sequence"/>
</dbReference>
<organism evidence="3 4">
    <name type="scientific">Enterobacter agglomerans</name>
    <name type="common">Erwinia herbicola</name>
    <name type="synonym">Pantoea agglomerans</name>
    <dbReference type="NCBI Taxonomy" id="549"/>
    <lineage>
        <taxon>Bacteria</taxon>
        <taxon>Pseudomonadati</taxon>
        <taxon>Pseudomonadota</taxon>
        <taxon>Gammaproteobacteria</taxon>
        <taxon>Enterobacterales</taxon>
        <taxon>Erwiniaceae</taxon>
        <taxon>Pantoea</taxon>
        <taxon>Pantoea agglomerans group</taxon>
    </lineage>
</organism>
<keyword evidence="1" id="KW-0812">Transmembrane</keyword>
<reference evidence="3 4" key="1">
    <citation type="submission" date="2019-11" db="EMBL/GenBank/DDBJ databases">
        <title>Draft Genome Sequence of Plant Growth-Promoting Rhizosphere-Associated Bacteria.</title>
        <authorList>
            <person name="Vasilyev I.Y."/>
            <person name="Radchenko V."/>
            <person name="Ilnitskaya E.V."/>
        </authorList>
    </citation>
    <scope>NUCLEOTIDE SEQUENCE [LARGE SCALE GENOMIC DNA]</scope>
    <source>
        <strain evidence="3 4">VRA_MhP_f</strain>
    </source>
</reference>
<dbReference type="Pfam" id="PF07916">
    <property type="entry name" value="TraG_N"/>
    <property type="match status" value="1"/>
</dbReference>
<gene>
    <name evidence="3" type="ORF">GKC49_18135</name>
</gene>
<accession>A0A7X2MPH6</accession>
<protein>
    <submittedName>
        <fullName evidence="3">Conjugal transfer protein TraG</fullName>
    </submittedName>
</protein>
<feature type="transmembrane region" description="Helical" evidence="1">
    <location>
        <begin position="31"/>
        <end position="49"/>
    </location>
</feature>
<evidence type="ECO:0000256" key="1">
    <source>
        <dbReference type="SAM" id="Phobius"/>
    </source>
</evidence>
<dbReference type="EMBL" id="WKLC01000929">
    <property type="protein sequence ID" value="MSE16959.1"/>
    <property type="molecule type" value="Genomic_DNA"/>
</dbReference>
<sequence>MTEIWTIYGGDMWRQVFNGVVTVLGADTFTTLLRIVSMFGVLGVAVTFVKTRNPLVFLHYLAVFMLITSALLVPKRSVQIHDITDPAAVYQVDNVPVGLAMIAGLSTGAGYGVAQLYDYVFSRPDSLTYTKTGMLFGSQVIAQTSDFRTQNPQLSQMLTDYVENCVVGDILLNNKYTIAQDADSACQLTHYRCYQATDRTSVRTEG</sequence>
<dbReference type="AlphaFoldDB" id="A0A7X2MPH6"/>
<name>A0A7X2MPH6_ENTAG</name>
<comment type="caution">
    <text evidence="3">The sequence shown here is derived from an EMBL/GenBank/DDBJ whole genome shotgun (WGS) entry which is preliminary data.</text>
</comment>
<proteinExistence type="predicted"/>
<keyword evidence="1" id="KW-1133">Transmembrane helix</keyword>
<evidence type="ECO:0000313" key="3">
    <source>
        <dbReference type="EMBL" id="MSE16959.1"/>
    </source>
</evidence>
<evidence type="ECO:0000313" key="4">
    <source>
        <dbReference type="Proteomes" id="UP000461948"/>
    </source>
</evidence>
<dbReference type="InterPro" id="IPR012931">
    <property type="entry name" value="TraG_N_Proteobacteria"/>
</dbReference>
<feature type="transmembrane region" description="Helical" evidence="1">
    <location>
        <begin position="56"/>
        <end position="73"/>
    </location>
</feature>
<evidence type="ECO:0000259" key="2">
    <source>
        <dbReference type="Pfam" id="PF07916"/>
    </source>
</evidence>